<gene>
    <name evidence="1" type="ORF">G8D99_06755</name>
</gene>
<dbReference type="EMBL" id="CP049916">
    <property type="protein sequence ID" value="QIO08749.1"/>
    <property type="molecule type" value="Genomic_DNA"/>
</dbReference>
<dbReference type="AlphaFoldDB" id="A0A6G8S3G1"/>
<evidence type="ECO:0000313" key="2">
    <source>
        <dbReference type="Proteomes" id="UP000501939"/>
    </source>
</evidence>
<name>A0A6G8S3G1_9GAMM</name>
<proteinExistence type="predicted"/>
<accession>A0A6G8S3G1</accession>
<reference evidence="1 2" key="1">
    <citation type="submission" date="2020-03" db="EMBL/GenBank/DDBJ databases">
        <authorList>
            <person name="Zhu W."/>
        </authorList>
    </citation>
    <scope>NUCLEOTIDE SEQUENCE [LARGE SCALE GENOMIC DNA]</scope>
    <source>
        <strain evidence="1 2">185</strain>
    </source>
</reference>
<keyword evidence="2" id="KW-1185">Reference proteome</keyword>
<organism evidence="1 2">
    <name type="scientific">Acinetobacter lanii</name>
    <dbReference type="NCBI Taxonomy" id="2715163"/>
    <lineage>
        <taxon>Bacteria</taxon>
        <taxon>Pseudomonadati</taxon>
        <taxon>Pseudomonadota</taxon>
        <taxon>Gammaproteobacteria</taxon>
        <taxon>Moraxellales</taxon>
        <taxon>Moraxellaceae</taxon>
        <taxon>Acinetobacter</taxon>
    </lineage>
</organism>
<evidence type="ECO:0000313" key="1">
    <source>
        <dbReference type="EMBL" id="QIO08749.1"/>
    </source>
</evidence>
<dbReference type="RefSeq" id="WP_166323794.1">
    <property type="nucleotide sequence ID" value="NZ_CP049916.1"/>
</dbReference>
<dbReference type="Proteomes" id="UP000501939">
    <property type="component" value="Chromosome"/>
</dbReference>
<sequence length="70" mass="8080">MLVKVENGFYLNSHHIIAIRVAKCENTGHFLVDLEYTPNSMHKLGNYQITFETKTEAENYLHTLNQALKS</sequence>
<dbReference type="KEGG" id="alj:G8D99_06755"/>
<protein>
    <submittedName>
        <fullName evidence="1">Uncharacterized protein</fullName>
    </submittedName>
</protein>